<name>A0ACC2NMG7_9HYME</name>
<keyword evidence="2" id="KW-1185">Reference proteome</keyword>
<accession>A0ACC2NMG7</accession>
<reference evidence="1" key="1">
    <citation type="submission" date="2023-04" db="EMBL/GenBank/DDBJ databases">
        <title>A chromosome-level genome assembly of the parasitoid wasp Eretmocerus hayati.</title>
        <authorList>
            <person name="Zhong Y."/>
            <person name="Liu S."/>
            <person name="Liu Y."/>
        </authorList>
    </citation>
    <scope>NUCLEOTIDE SEQUENCE</scope>
    <source>
        <strain evidence="1">ZJU_SS_LIU_2023</strain>
    </source>
</reference>
<dbReference type="EMBL" id="CM056743">
    <property type="protein sequence ID" value="KAJ8672306.1"/>
    <property type="molecule type" value="Genomic_DNA"/>
</dbReference>
<evidence type="ECO:0000313" key="2">
    <source>
        <dbReference type="Proteomes" id="UP001239111"/>
    </source>
</evidence>
<organism evidence="1 2">
    <name type="scientific">Eretmocerus hayati</name>
    <dbReference type="NCBI Taxonomy" id="131215"/>
    <lineage>
        <taxon>Eukaryota</taxon>
        <taxon>Metazoa</taxon>
        <taxon>Ecdysozoa</taxon>
        <taxon>Arthropoda</taxon>
        <taxon>Hexapoda</taxon>
        <taxon>Insecta</taxon>
        <taxon>Pterygota</taxon>
        <taxon>Neoptera</taxon>
        <taxon>Endopterygota</taxon>
        <taxon>Hymenoptera</taxon>
        <taxon>Apocrita</taxon>
        <taxon>Proctotrupomorpha</taxon>
        <taxon>Chalcidoidea</taxon>
        <taxon>Aphelinidae</taxon>
        <taxon>Aphelininae</taxon>
        <taxon>Eretmocerus</taxon>
    </lineage>
</organism>
<comment type="caution">
    <text evidence="1">The sequence shown here is derived from an EMBL/GenBank/DDBJ whole genome shotgun (WGS) entry which is preliminary data.</text>
</comment>
<evidence type="ECO:0000313" key="1">
    <source>
        <dbReference type="EMBL" id="KAJ8672306.1"/>
    </source>
</evidence>
<protein>
    <submittedName>
        <fullName evidence="1">Uncharacterized protein</fullName>
    </submittedName>
</protein>
<gene>
    <name evidence="1" type="ORF">QAD02_003565</name>
</gene>
<dbReference type="Proteomes" id="UP001239111">
    <property type="component" value="Chromosome 3"/>
</dbReference>
<proteinExistence type="predicted"/>
<sequence>MPSIAGCFFSLIPHRRSHPRMPLSRLTWWPIRFHNRHSLCALLPHGMSKSFPRSNNSKNLGVHKGCPSVSSLLYNSSAELAPRDATRPVKGKNARLDQDQHNGTVKDRKAVNSRVVLLVDHLPRITSSRATPMAGGAADPISQ</sequence>